<evidence type="ECO:0000256" key="6">
    <source>
        <dbReference type="ARBA" id="ARBA00023187"/>
    </source>
</evidence>
<evidence type="ECO:0000256" key="10">
    <source>
        <dbReference type="SAM" id="MobiDB-lite"/>
    </source>
</evidence>
<dbReference type="GeneID" id="17325686"/>
<dbReference type="CDD" id="cd00200">
    <property type="entry name" value="WD40"/>
    <property type="match status" value="1"/>
</dbReference>
<name>R7QJ34_CHOCR</name>
<evidence type="ECO:0000256" key="4">
    <source>
        <dbReference type="ARBA" id="ARBA00022728"/>
    </source>
</evidence>
<dbReference type="InterPro" id="IPR056527">
    <property type="entry name" value="WD40_RFWD3"/>
</dbReference>
<dbReference type="Gramene" id="CDF38099">
    <property type="protein sequence ID" value="CDF38099"/>
    <property type="gene ID" value="CHC_T00006287001"/>
</dbReference>
<dbReference type="GO" id="GO:0000398">
    <property type="term" value="P:mRNA splicing, via spliceosome"/>
    <property type="evidence" value="ECO:0007669"/>
    <property type="project" value="InterPro"/>
</dbReference>
<evidence type="ECO:0000256" key="5">
    <source>
        <dbReference type="ARBA" id="ARBA00022737"/>
    </source>
</evidence>
<evidence type="ECO:0000256" key="2">
    <source>
        <dbReference type="ARBA" id="ARBA00022574"/>
    </source>
</evidence>
<dbReference type="InterPro" id="IPR015943">
    <property type="entry name" value="WD40/YVTN_repeat-like_dom_sf"/>
</dbReference>
<dbReference type="GO" id="GO:0071013">
    <property type="term" value="C:catalytic step 2 spliceosome"/>
    <property type="evidence" value="ECO:0007669"/>
    <property type="project" value="InterPro"/>
</dbReference>
<dbReference type="EMBL" id="HG001898">
    <property type="protein sequence ID" value="CDF38099.1"/>
    <property type="molecule type" value="Genomic_DNA"/>
</dbReference>
<feature type="region of interest" description="Disordered" evidence="10">
    <location>
        <begin position="63"/>
        <end position="89"/>
    </location>
</feature>
<dbReference type="PROSITE" id="PS50082">
    <property type="entry name" value="WD_REPEATS_2"/>
    <property type="match status" value="4"/>
</dbReference>
<organism evidence="12 13">
    <name type="scientific">Chondrus crispus</name>
    <name type="common">Carrageen Irish moss</name>
    <name type="synonym">Polymorpha crispa</name>
    <dbReference type="NCBI Taxonomy" id="2769"/>
    <lineage>
        <taxon>Eukaryota</taxon>
        <taxon>Rhodophyta</taxon>
        <taxon>Florideophyceae</taxon>
        <taxon>Rhodymeniophycidae</taxon>
        <taxon>Gigartinales</taxon>
        <taxon>Gigartinaceae</taxon>
        <taxon>Chondrus</taxon>
    </lineage>
</organism>
<dbReference type="PANTHER" id="PTHR43979:SF1">
    <property type="entry name" value="PRE-MRNA-PROCESSING FACTOR 17"/>
    <property type="match status" value="1"/>
</dbReference>
<dbReference type="Pfam" id="PF23419">
    <property type="entry name" value="WD40_RFWD3"/>
    <property type="match status" value="1"/>
</dbReference>
<reference evidence="13" key="1">
    <citation type="journal article" date="2013" name="Proc. Natl. Acad. Sci. U.S.A.">
        <title>Genome structure and metabolic features in the red seaweed Chondrus crispus shed light on evolution of the Archaeplastida.</title>
        <authorList>
            <person name="Collen J."/>
            <person name="Porcel B."/>
            <person name="Carre W."/>
            <person name="Ball S.G."/>
            <person name="Chaparro C."/>
            <person name="Tonon T."/>
            <person name="Barbeyron T."/>
            <person name="Michel G."/>
            <person name="Noel B."/>
            <person name="Valentin K."/>
            <person name="Elias M."/>
            <person name="Artiguenave F."/>
            <person name="Arun A."/>
            <person name="Aury J.M."/>
            <person name="Barbosa-Neto J.F."/>
            <person name="Bothwell J.H."/>
            <person name="Bouget F.Y."/>
            <person name="Brillet L."/>
            <person name="Cabello-Hurtado F."/>
            <person name="Capella-Gutierrez S."/>
            <person name="Charrier B."/>
            <person name="Cladiere L."/>
            <person name="Cock J.M."/>
            <person name="Coelho S.M."/>
            <person name="Colleoni C."/>
            <person name="Czjzek M."/>
            <person name="Da Silva C."/>
            <person name="Delage L."/>
            <person name="Denoeud F."/>
            <person name="Deschamps P."/>
            <person name="Dittami S.M."/>
            <person name="Gabaldon T."/>
            <person name="Gachon C.M."/>
            <person name="Groisillier A."/>
            <person name="Herve C."/>
            <person name="Jabbari K."/>
            <person name="Katinka M."/>
            <person name="Kloareg B."/>
            <person name="Kowalczyk N."/>
            <person name="Labadie K."/>
            <person name="Leblanc C."/>
            <person name="Lopez P.J."/>
            <person name="McLachlan D.H."/>
            <person name="Meslet-Cladiere L."/>
            <person name="Moustafa A."/>
            <person name="Nehr Z."/>
            <person name="Nyvall Collen P."/>
            <person name="Panaud O."/>
            <person name="Partensky F."/>
            <person name="Poulain J."/>
            <person name="Rensing S.A."/>
            <person name="Rousvoal S."/>
            <person name="Samson G."/>
            <person name="Symeonidi A."/>
            <person name="Weissenbach J."/>
            <person name="Zambounis A."/>
            <person name="Wincker P."/>
            <person name="Boyen C."/>
        </authorList>
    </citation>
    <scope>NUCLEOTIDE SEQUENCE [LARGE SCALE GENOMIC DNA]</scope>
    <source>
        <strain evidence="13">cv. Stackhouse</strain>
    </source>
</reference>
<dbReference type="STRING" id="2769.R7QJ34"/>
<keyword evidence="3" id="KW-0507">mRNA processing</keyword>
<evidence type="ECO:0000259" key="11">
    <source>
        <dbReference type="Pfam" id="PF23419"/>
    </source>
</evidence>
<keyword evidence="13" id="KW-1185">Reference proteome</keyword>
<dbReference type="PANTHER" id="PTHR43979">
    <property type="entry name" value="PRE-MRNA-PROCESSING FACTOR 17"/>
    <property type="match status" value="1"/>
</dbReference>
<dbReference type="GO" id="GO:0003729">
    <property type="term" value="F:mRNA binding"/>
    <property type="evidence" value="ECO:0007669"/>
    <property type="project" value="TreeGrafter"/>
</dbReference>
<evidence type="ECO:0000313" key="13">
    <source>
        <dbReference type="Proteomes" id="UP000012073"/>
    </source>
</evidence>
<keyword evidence="4" id="KW-0747">Spliceosome</keyword>
<dbReference type="SUPFAM" id="SSF50978">
    <property type="entry name" value="WD40 repeat-like"/>
    <property type="match status" value="1"/>
</dbReference>
<dbReference type="Pfam" id="PF00400">
    <property type="entry name" value="WD40"/>
    <property type="match status" value="2"/>
</dbReference>
<evidence type="ECO:0000256" key="8">
    <source>
        <dbReference type="ARBA" id="ARBA00068146"/>
    </source>
</evidence>
<feature type="compositionally biased region" description="Basic and acidic residues" evidence="10">
    <location>
        <begin position="137"/>
        <end position="152"/>
    </location>
</feature>
<feature type="repeat" description="WD" evidence="9">
    <location>
        <begin position="226"/>
        <end position="268"/>
    </location>
</feature>
<feature type="repeat" description="WD" evidence="9">
    <location>
        <begin position="488"/>
        <end position="521"/>
    </location>
</feature>
<keyword evidence="2 9" id="KW-0853">WD repeat</keyword>
<dbReference type="FunFam" id="2.130.10.10:FF:000034">
    <property type="entry name" value="Pre-mRNA-processing factor 17, putative"/>
    <property type="match status" value="1"/>
</dbReference>
<keyword evidence="6" id="KW-0508">mRNA splicing</keyword>
<dbReference type="InterPro" id="IPR036322">
    <property type="entry name" value="WD40_repeat_dom_sf"/>
</dbReference>
<proteinExistence type="predicted"/>
<dbReference type="AlphaFoldDB" id="R7QJ34"/>
<dbReference type="InterPro" id="IPR001680">
    <property type="entry name" value="WD40_rpt"/>
</dbReference>
<dbReference type="PRINTS" id="PR00320">
    <property type="entry name" value="GPROTEINBRPT"/>
</dbReference>
<dbReference type="OrthoDB" id="10257301at2759"/>
<dbReference type="PROSITE" id="PS50294">
    <property type="entry name" value="WD_REPEATS_REGION"/>
    <property type="match status" value="4"/>
</dbReference>
<dbReference type="KEGG" id="ccp:CHC_T00006287001"/>
<keyword evidence="7" id="KW-0539">Nucleus</keyword>
<gene>
    <name evidence="12" type="ORF">CHC_T00006287001</name>
</gene>
<accession>R7QJ34</accession>
<protein>
    <recommendedName>
        <fullName evidence="8">Pre-mRNA-processing factor 17</fullName>
    </recommendedName>
</protein>
<dbReference type="Gene3D" id="2.130.10.10">
    <property type="entry name" value="YVTN repeat-like/Quinoprotein amine dehydrogenase"/>
    <property type="match status" value="1"/>
</dbReference>
<evidence type="ECO:0000256" key="9">
    <source>
        <dbReference type="PROSITE-ProRule" id="PRU00221"/>
    </source>
</evidence>
<dbReference type="PhylomeDB" id="R7QJ34"/>
<dbReference type="SMART" id="SM00320">
    <property type="entry name" value="WD40"/>
    <property type="match status" value="7"/>
</dbReference>
<feature type="repeat" description="WD" evidence="9">
    <location>
        <begin position="356"/>
        <end position="388"/>
    </location>
</feature>
<feature type="region of interest" description="Disordered" evidence="10">
    <location>
        <begin position="126"/>
        <end position="185"/>
    </location>
</feature>
<dbReference type="Proteomes" id="UP000012073">
    <property type="component" value="Unassembled WGS sequence"/>
</dbReference>
<feature type="domain" description="E3 ubiquitin-protein ligase RFWD3-like WD40" evidence="11">
    <location>
        <begin position="272"/>
        <end position="371"/>
    </location>
</feature>
<dbReference type="InterPro" id="IPR032847">
    <property type="entry name" value="PRPF17"/>
</dbReference>
<dbReference type="RefSeq" id="XP_005717968.1">
    <property type="nucleotide sequence ID" value="XM_005717911.1"/>
</dbReference>
<evidence type="ECO:0000256" key="7">
    <source>
        <dbReference type="ARBA" id="ARBA00023242"/>
    </source>
</evidence>
<dbReference type="OMA" id="AMWDVEA"/>
<comment type="subcellular location">
    <subcellularLocation>
        <location evidence="1">Nucleus</location>
    </subcellularLocation>
</comment>
<evidence type="ECO:0000256" key="1">
    <source>
        <dbReference type="ARBA" id="ARBA00004123"/>
    </source>
</evidence>
<feature type="repeat" description="WD" evidence="9">
    <location>
        <begin position="269"/>
        <end position="310"/>
    </location>
</feature>
<dbReference type="InterPro" id="IPR020472">
    <property type="entry name" value="WD40_PAC1"/>
</dbReference>
<evidence type="ECO:0000256" key="3">
    <source>
        <dbReference type="ARBA" id="ARBA00022664"/>
    </source>
</evidence>
<sequence length="521" mass="57971">MAPVIFSFLRAVVNSFHVRCCSSRFRNLAHPFNCHLRKSVKYDDRATRSMDLLGQYTTVQGVSVSDSSSGDEAGVSPAAVIESKTPPPATKKKIVTGIIEAVEIDAAEFNANERRFAARAVAVDTATRNAAQQRPGHRPDDCKNDKPAESSRKQAPRKRERSSSPKPSAKKLRDQGPLIPTSTFHANEAKDYQGRSWVMPSGGARTFADLEEYTPYIPKRCARELKGAHVGGVSVVRFFPEYGHLLLSAGMDGKARVWRTSSGKLVRDYCGHSKTIRDVCFSNDGRRFLTASYDATVKLWDTETGRVVGSFTTGAAPSCVKFNPEPEKQNEFLAGCANRKILQIDVRNANEVVQEYDQHMGAVNSISFVEDNTRFVSSADDKVLRVWDYGIPVVIKYVSDPLMHSMPVTVLHPNRKWLACQSMDNKIAIYSARDRFKHNTKKRYGGHLVAGYACGLTFSGDGRFIGSGDSLGRLFFWDWKSSRLFRTLQGHKGVCIGLEWHPTKPSLVVSCGWDGDIKFWD</sequence>
<evidence type="ECO:0000313" key="12">
    <source>
        <dbReference type="EMBL" id="CDF38099.1"/>
    </source>
</evidence>
<keyword evidence="5" id="KW-0677">Repeat</keyword>